<evidence type="ECO:0000313" key="2">
    <source>
        <dbReference type="Proteomes" id="UP001279860"/>
    </source>
</evidence>
<name>A0ABU4ISJ7_9VIBR</name>
<evidence type="ECO:0000313" key="1">
    <source>
        <dbReference type="EMBL" id="MDW6092097.1"/>
    </source>
</evidence>
<comment type="caution">
    <text evidence="1">The sequence shown here is derived from an EMBL/GenBank/DDBJ whole genome shotgun (WGS) entry which is preliminary data.</text>
</comment>
<dbReference type="RefSeq" id="WP_261888118.1">
    <property type="nucleotide sequence ID" value="NZ_AP024903.1"/>
</dbReference>
<sequence length="41" mass="5015">MKQRVDRIRIADQYTDPISAEINRLIVYEVKRTHVTIWLSW</sequence>
<dbReference type="Proteomes" id="UP001279860">
    <property type="component" value="Unassembled WGS sequence"/>
</dbReference>
<protein>
    <submittedName>
        <fullName evidence="1">Uncharacterized protein</fullName>
    </submittedName>
</protein>
<organism evidence="1 2">
    <name type="scientific">Vibrio rhizosphaerae</name>
    <dbReference type="NCBI Taxonomy" id="398736"/>
    <lineage>
        <taxon>Bacteria</taxon>
        <taxon>Pseudomonadati</taxon>
        <taxon>Pseudomonadota</taxon>
        <taxon>Gammaproteobacteria</taxon>
        <taxon>Vibrionales</taxon>
        <taxon>Vibrionaceae</taxon>
        <taxon>Vibrio</taxon>
    </lineage>
</organism>
<keyword evidence="2" id="KW-1185">Reference proteome</keyword>
<dbReference type="EMBL" id="JAWRCP010000001">
    <property type="protein sequence ID" value="MDW6092097.1"/>
    <property type="molecule type" value="Genomic_DNA"/>
</dbReference>
<reference evidence="1 2" key="1">
    <citation type="submission" date="2023-11" db="EMBL/GenBank/DDBJ databases">
        <title>Plant-associative lifestyle of Vibrio porteresiae and its evolutionary dynamics.</title>
        <authorList>
            <person name="Rameshkumar N."/>
            <person name="Kirti K."/>
        </authorList>
    </citation>
    <scope>NUCLEOTIDE SEQUENCE [LARGE SCALE GENOMIC DNA]</scope>
    <source>
        <strain evidence="1 2">MSSRF7</strain>
    </source>
</reference>
<proteinExistence type="predicted"/>
<gene>
    <name evidence="1" type="ORF">SBX64_06020</name>
</gene>
<accession>A0ABU4ISJ7</accession>